<dbReference type="Gene3D" id="6.10.250.1650">
    <property type="match status" value="1"/>
</dbReference>
<evidence type="ECO:0000256" key="10">
    <source>
        <dbReference type="ARBA" id="ARBA00023242"/>
    </source>
</evidence>
<evidence type="ECO:0000256" key="4">
    <source>
        <dbReference type="ARBA" id="ARBA00022618"/>
    </source>
</evidence>
<feature type="domain" description="Transcriptional repressor p66 coiled-coil MBD2-interaction" evidence="14">
    <location>
        <begin position="588"/>
        <end position="631"/>
    </location>
</feature>
<evidence type="ECO:0000259" key="14">
    <source>
        <dbReference type="Pfam" id="PF16563"/>
    </source>
</evidence>
<dbReference type="Gene3D" id="1.25.40.10">
    <property type="entry name" value="Tetratricopeptide repeat domain"/>
    <property type="match status" value="1"/>
</dbReference>
<evidence type="ECO:0000256" key="11">
    <source>
        <dbReference type="ARBA" id="ARBA00023306"/>
    </source>
</evidence>
<feature type="region of interest" description="Disordered" evidence="13">
    <location>
        <begin position="633"/>
        <end position="652"/>
    </location>
</feature>
<feature type="region of interest" description="Disordered" evidence="13">
    <location>
        <begin position="519"/>
        <end position="572"/>
    </location>
</feature>
<dbReference type="SUPFAM" id="SSF48452">
    <property type="entry name" value="TPR-like"/>
    <property type="match status" value="1"/>
</dbReference>
<feature type="compositionally biased region" description="Polar residues" evidence="13">
    <location>
        <begin position="560"/>
        <end position="572"/>
    </location>
</feature>
<evidence type="ECO:0000256" key="12">
    <source>
        <dbReference type="ARBA" id="ARBA00030523"/>
    </source>
</evidence>
<evidence type="ECO:0000313" key="16">
    <source>
        <dbReference type="Proteomes" id="UP000030759"/>
    </source>
</evidence>
<keyword evidence="8" id="KW-0175">Coiled coil</keyword>
<sequence length="1085" mass="119317">MFKCANSVDAAKPLLRKAIQISQQTPYWHCRLLFQLALLLMERKLQEVHPLLTLCGQIVENWQGNPIQKESLRVFFLVLQVTHYLDAGQVKSVKPCLKQLQQCIQTISTLHDDEILPSNPADLFHWLPKEHMCVLVYLVTVMHSMQAGYLEKAQKYTDKALMQLEKLKMLDCSPILSSFQVILLEHIIMCRLVTGHKATALQEISQVCQLCQQSPRLFSNHAAQLHTLLGLYCVSVNCMDNAEAQFTTALRLTNHQELWAFIVTNLASVYIREGNRHQELYSLLERINPDHSFPVSSHCLRAAAFYVRGLFSFFQGRYNEAKRFLRETLKMSNAEDLNRLTACSLVLLGHIFYVLGNHRESNNMVVPAMQLASKIPDMSVQLWSSALLRDLNKACGNAMDAHEAAQMHQNFSQQLLQDHIEACSLPEHNLITWTDGPPPVQFQAQNGPNTSLASLLMSEEACRTRSQKRALDPDLTEDDVDSKKMKMERGPSELTVDGDTRVMPEPCTGPAHGLLRTTETTATGSGEGLLGDGPVDMRTSHSDIKSEKRPPSPDVIVLSDSEQPSSPRMNGLTTAALKDTSTEALLKSSPEERERMIKQLKEELRLEEAKLVLLKKLRQSQIQKEAIVQKPAASSGSTVTTPPPLVRGNQNIPAGKTSLQTSSARMPGSIIPPPLVRGGQQVSAKLGPQASSQVVMPPLVRGAQIHNIRQHSSTGPPPLLLAPRASVPSMQIQGQRIIQQGLIRVANVPNTSLLVNIPQPTAASLKGTTVASAQASSTPTSVASVVASAESPASRQAAAKLALRKQLEKTLLEIPPPKPPAPEMNFLPSAANNEFIYLVGLEEVVQNLLETQAGRISASTAAAVLSREPYMCVQCKTDFTCRWREKGGVVMCENCMTSNQKKALKVEHTSRLKAAFVKALQQEQEMEQRLLQQGVGTTGTKAEPAAPHTTLKQVIKPRRKLAFRSGEARDWSNGAVLQASSQLSRGSATTPRGVLHTFSQSPKLQNAASATALVSRTARHSERAVSTSKGTTSNWKKTTLSTGGTLAFVSPSLAVHKTSSAVDRQREYLLDMIPPRSIPQSATWK</sequence>
<accession>A0A061IQY6</accession>
<dbReference type="Pfam" id="PF16563">
    <property type="entry name" value="P66_CC"/>
    <property type="match status" value="1"/>
</dbReference>
<evidence type="ECO:0000256" key="9">
    <source>
        <dbReference type="ARBA" id="ARBA00023163"/>
    </source>
</evidence>
<evidence type="ECO:0000256" key="5">
    <source>
        <dbReference type="ARBA" id="ARBA00022776"/>
    </source>
</evidence>
<dbReference type="EMBL" id="KE663643">
    <property type="protein sequence ID" value="ERE91169.1"/>
    <property type="molecule type" value="Genomic_DNA"/>
</dbReference>
<feature type="compositionally biased region" description="Polar residues" evidence="13">
    <location>
        <begin position="1024"/>
        <end position="1036"/>
    </location>
</feature>
<evidence type="ECO:0000256" key="7">
    <source>
        <dbReference type="ARBA" id="ARBA00023015"/>
    </source>
</evidence>
<dbReference type="InterPro" id="IPR019440">
    <property type="entry name" value="MAU2"/>
</dbReference>
<evidence type="ECO:0000313" key="15">
    <source>
        <dbReference type="EMBL" id="ERE91169.1"/>
    </source>
</evidence>
<dbReference type="InterPro" id="IPR011990">
    <property type="entry name" value="TPR-like_helical_dom_sf"/>
</dbReference>
<keyword evidence="4" id="KW-0132">Cell division</keyword>
<evidence type="ECO:0000256" key="8">
    <source>
        <dbReference type="ARBA" id="ARBA00023054"/>
    </source>
</evidence>
<feature type="region of interest" description="Disordered" evidence="13">
    <location>
        <begin position="464"/>
        <end position="504"/>
    </location>
</feature>
<keyword evidence="5" id="KW-0498">Mitosis</keyword>
<protein>
    <recommendedName>
        <fullName evidence="3">MAU2 chromatid cohesion factor homolog</fullName>
    </recommendedName>
    <alternativeName>
        <fullName evidence="12">Cohesin loading complex subunit SCC4 homolog</fullName>
    </alternativeName>
</protein>
<feature type="compositionally biased region" description="Basic and acidic residues" evidence="13">
    <location>
        <begin position="538"/>
        <end position="551"/>
    </location>
</feature>
<evidence type="ECO:0000256" key="13">
    <source>
        <dbReference type="SAM" id="MobiDB-lite"/>
    </source>
</evidence>
<dbReference type="PANTHER" id="PTHR13455:SF3">
    <property type="entry name" value="TRANSCRIPTIONAL REPRESSOR P66-ALPHA"/>
    <property type="match status" value="1"/>
</dbReference>
<organism evidence="15 16">
    <name type="scientific">Cricetulus griseus</name>
    <name type="common">Chinese hamster</name>
    <name type="synonym">Cricetulus barabensis griseus</name>
    <dbReference type="NCBI Taxonomy" id="10029"/>
    <lineage>
        <taxon>Eukaryota</taxon>
        <taxon>Metazoa</taxon>
        <taxon>Chordata</taxon>
        <taxon>Craniata</taxon>
        <taxon>Vertebrata</taxon>
        <taxon>Euteleostomi</taxon>
        <taxon>Mammalia</taxon>
        <taxon>Eutheria</taxon>
        <taxon>Euarchontoglires</taxon>
        <taxon>Glires</taxon>
        <taxon>Rodentia</taxon>
        <taxon>Myomorpha</taxon>
        <taxon>Muroidea</taxon>
        <taxon>Cricetidae</taxon>
        <taxon>Cricetinae</taxon>
        <taxon>Cricetulus</taxon>
    </lineage>
</organism>
<keyword evidence="11" id="KW-0131">Cell cycle</keyword>
<keyword evidence="6" id="KW-0159">Chromosome partition</keyword>
<dbReference type="GO" id="GO:0007059">
    <property type="term" value="P:chromosome segregation"/>
    <property type="evidence" value="ECO:0007669"/>
    <property type="project" value="UniProtKB-KW"/>
</dbReference>
<dbReference type="GO" id="GO:0016581">
    <property type="term" value="C:NuRD complex"/>
    <property type="evidence" value="ECO:0007669"/>
    <property type="project" value="TreeGrafter"/>
</dbReference>
<proteinExistence type="inferred from homology"/>
<dbReference type="GO" id="GO:0051301">
    <property type="term" value="P:cell division"/>
    <property type="evidence" value="ECO:0007669"/>
    <property type="project" value="UniProtKB-KW"/>
</dbReference>
<evidence type="ECO:0000256" key="2">
    <source>
        <dbReference type="ARBA" id="ARBA00008585"/>
    </source>
</evidence>
<comment type="subcellular location">
    <subcellularLocation>
        <location evidence="1">Nucleus</location>
        <location evidence="1">Nucleoplasm</location>
    </subcellularLocation>
</comment>
<feature type="region of interest" description="Disordered" evidence="13">
    <location>
        <begin position="1016"/>
        <end position="1036"/>
    </location>
</feature>
<gene>
    <name evidence="15" type="ORF">H671_1g1165</name>
</gene>
<dbReference type="AlphaFoldDB" id="A0A061IQY6"/>
<dbReference type="InterPro" id="IPR032346">
    <property type="entry name" value="P66_CC"/>
</dbReference>
<keyword evidence="10" id="KW-0539">Nucleus</keyword>
<dbReference type="Pfam" id="PF10345">
    <property type="entry name" value="Cohesin_load"/>
    <property type="match status" value="1"/>
</dbReference>
<reference evidence="16" key="1">
    <citation type="journal article" date="2013" name="Nat. Biotechnol.">
        <title>Chinese hamster genome sequenced from sorted chromosomes.</title>
        <authorList>
            <person name="Brinkrolf K."/>
            <person name="Rupp O."/>
            <person name="Laux H."/>
            <person name="Kollin F."/>
            <person name="Ernst W."/>
            <person name="Linke B."/>
            <person name="Kofler R."/>
            <person name="Romand S."/>
            <person name="Hesse F."/>
            <person name="Budach W.E."/>
            <person name="Galosy S."/>
            <person name="Muller D."/>
            <person name="Noll T."/>
            <person name="Wienberg J."/>
            <person name="Jostock T."/>
            <person name="Leonard M."/>
            <person name="Grillari J."/>
            <person name="Tauch A."/>
            <person name="Goesmann A."/>
            <person name="Helk B."/>
            <person name="Mott J.E."/>
            <person name="Puhler A."/>
            <person name="Borth N."/>
        </authorList>
    </citation>
    <scope>NUCLEOTIDE SEQUENCE [LARGE SCALE GENOMIC DNA]</scope>
    <source>
        <strain evidence="16">17A/GY</strain>
    </source>
</reference>
<evidence type="ECO:0000256" key="1">
    <source>
        <dbReference type="ARBA" id="ARBA00004642"/>
    </source>
</evidence>
<comment type="similarity">
    <text evidence="2">Belongs to the SCC4/mau-2 family.</text>
</comment>
<keyword evidence="7" id="KW-0805">Transcription regulation</keyword>
<keyword evidence="9" id="KW-0804">Transcription</keyword>
<evidence type="ECO:0000256" key="6">
    <source>
        <dbReference type="ARBA" id="ARBA00022829"/>
    </source>
</evidence>
<evidence type="ECO:0000256" key="3">
    <source>
        <dbReference type="ARBA" id="ARBA00017198"/>
    </source>
</evidence>
<dbReference type="Proteomes" id="UP000030759">
    <property type="component" value="Unassembled WGS sequence"/>
</dbReference>
<name>A0A061IQY6_CRIGR</name>
<dbReference type="InterPro" id="IPR040386">
    <property type="entry name" value="P66"/>
</dbReference>
<dbReference type="GO" id="GO:0000122">
    <property type="term" value="P:negative regulation of transcription by RNA polymerase II"/>
    <property type="evidence" value="ECO:0007669"/>
    <property type="project" value="InterPro"/>
</dbReference>
<dbReference type="GO" id="GO:0007064">
    <property type="term" value="P:mitotic sister chromatid cohesion"/>
    <property type="evidence" value="ECO:0007669"/>
    <property type="project" value="InterPro"/>
</dbReference>
<dbReference type="PANTHER" id="PTHR13455">
    <property type="entry name" value="TRANSCRIPTIONAL REPRESSOR P66-RELATED"/>
    <property type="match status" value="1"/>
</dbReference>
<feature type="compositionally biased region" description="Basic and acidic residues" evidence="13">
    <location>
        <begin position="481"/>
        <end position="491"/>
    </location>
</feature>